<accession>A0A172TEA3</accession>
<dbReference type="PATRIC" id="fig|1178515.4.peg.351"/>
<dbReference type="InterPro" id="IPR012338">
    <property type="entry name" value="Beta-lactam/transpept-like"/>
</dbReference>
<name>A0A172TEA3_9BACL</name>
<organism evidence="2 3">
    <name type="scientific">Paenibacillus swuensis</name>
    <dbReference type="NCBI Taxonomy" id="1178515"/>
    <lineage>
        <taxon>Bacteria</taxon>
        <taxon>Bacillati</taxon>
        <taxon>Bacillota</taxon>
        <taxon>Bacilli</taxon>
        <taxon>Bacillales</taxon>
        <taxon>Paenibacillaceae</taxon>
        <taxon>Paenibacillus</taxon>
    </lineage>
</organism>
<keyword evidence="3" id="KW-1185">Reference proteome</keyword>
<protein>
    <recommendedName>
        <fullName evidence="1">Beta-lactamase-related domain-containing protein</fullName>
    </recommendedName>
</protein>
<dbReference type="OrthoDB" id="846150at2"/>
<dbReference type="SUPFAM" id="SSF56601">
    <property type="entry name" value="beta-lactamase/transpeptidase-like"/>
    <property type="match status" value="1"/>
</dbReference>
<dbReference type="InterPro" id="IPR001466">
    <property type="entry name" value="Beta-lactam-related"/>
</dbReference>
<dbReference type="Pfam" id="PF00144">
    <property type="entry name" value="Beta-lactamase"/>
    <property type="match status" value="1"/>
</dbReference>
<dbReference type="AlphaFoldDB" id="A0A172TEA3"/>
<dbReference type="PANTHER" id="PTHR46825">
    <property type="entry name" value="D-ALANYL-D-ALANINE-CARBOXYPEPTIDASE/ENDOPEPTIDASE AMPH"/>
    <property type="match status" value="1"/>
</dbReference>
<reference evidence="2 3" key="1">
    <citation type="submission" date="2015-01" db="EMBL/GenBank/DDBJ databases">
        <title>Paenibacillus swuensis/DY6/whole genome sequencing.</title>
        <authorList>
            <person name="Kim M.K."/>
            <person name="Srinivasan S."/>
            <person name="Lee J.-J."/>
        </authorList>
    </citation>
    <scope>NUCLEOTIDE SEQUENCE [LARGE SCALE GENOMIC DNA]</scope>
    <source>
        <strain evidence="2 3">DY6</strain>
    </source>
</reference>
<dbReference type="PANTHER" id="PTHR46825:SF9">
    <property type="entry name" value="BETA-LACTAMASE-RELATED DOMAIN-CONTAINING PROTEIN"/>
    <property type="match status" value="1"/>
</dbReference>
<gene>
    <name evidence="2" type="ORF">SY83_01865</name>
</gene>
<evidence type="ECO:0000259" key="1">
    <source>
        <dbReference type="Pfam" id="PF00144"/>
    </source>
</evidence>
<dbReference type="STRING" id="1178515.SY83_01865"/>
<dbReference type="Proteomes" id="UP000076927">
    <property type="component" value="Chromosome"/>
</dbReference>
<dbReference type="InterPro" id="IPR050491">
    <property type="entry name" value="AmpC-like"/>
</dbReference>
<dbReference type="Gene3D" id="3.40.710.10">
    <property type="entry name" value="DD-peptidase/beta-lactamase superfamily"/>
    <property type="match status" value="1"/>
</dbReference>
<evidence type="ECO:0000313" key="2">
    <source>
        <dbReference type="EMBL" id="ANE45282.1"/>
    </source>
</evidence>
<dbReference type="KEGG" id="pswu:SY83_01865"/>
<dbReference type="RefSeq" id="WP_068603733.1">
    <property type="nucleotide sequence ID" value="NZ_CP011388.1"/>
</dbReference>
<sequence>MSAPSEEIKRIMEEHHVVGLAAAVLKPGGDVWTGGYGWANLANRIPVTEKTVFRVASISKTVVATALMQQVEQGRAALDQEAGELLGFTVRNPKHPDKPVTLKHLLTHTSGLQDEYVRFVIDSRTENPPKLHLRELIEPEGAYYSEGLWGDGEPGDPHFFEYSNTGAILLATIIEKLSNERFDLYCRNHIFDPLGMADSSFNIQDIPDMDAVAVLYEYVEDERRFTVGTDDFGGHKPNATDFSDYVPGTNGAIFSPQGGLRTTVKDLSRFMRTHAEGGALEGTRILQQETAKLMHNTHWSGNRHEGFFRTIGLQFMITEDLIPGKRLIGHSGDAYGLLSNMYFHPEEQWGILLIMNGLHQKKDASVFFKAESELAGLLYNTFLK</sequence>
<feature type="domain" description="Beta-lactamase-related" evidence="1">
    <location>
        <begin position="8"/>
        <end position="363"/>
    </location>
</feature>
<proteinExistence type="predicted"/>
<dbReference type="EMBL" id="CP011388">
    <property type="protein sequence ID" value="ANE45282.1"/>
    <property type="molecule type" value="Genomic_DNA"/>
</dbReference>
<evidence type="ECO:0000313" key="3">
    <source>
        <dbReference type="Proteomes" id="UP000076927"/>
    </source>
</evidence>